<sequence>MLPPIKDKGLKGLTEVTDLLTGGDESNGVCERRILSRGVIPVKTVHYMRPLLCRELFKGWHTRAVSRRKWRLTGYCIAASSPAGFLFRPPPTGLCLA</sequence>
<dbReference type="Proteomes" id="UP000837857">
    <property type="component" value="Chromosome 8"/>
</dbReference>
<accession>A0ABN8J5U6</accession>
<evidence type="ECO:0000313" key="1">
    <source>
        <dbReference type="EMBL" id="CAH2075459.1"/>
    </source>
</evidence>
<organism evidence="1 2">
    <name type="scientific">Iphiclides podalirius</name>
    <name type="common">scarce swallowtail</name>
    <dbReference type="NCBI Taxonomy" id="110791"/>
    <lineage>
        <taxon>Eukaryota</taxon>
        <taxon>Metazoa</taxon>
        <taxon>Ecdysozoa</taxon>
        <taxon>Arthropoda</taxon>
        <taxon>Hexapoda</taxon>
        <taxon>Insecta</taxon>
        <taxon>Pterygota</taxon>
        <taxon>Neoptera</taxon>
        <taxon>Endopterygota</taxon>
        <taxon>Lepidoptera</taxon>
        <taxon>Glossata</taxon>
        <taxon>Ditrysia</taxon>
        <taxon>Papilionoidea</taxon>
        <taxon>Papilionidae</taxon>
        <taxon>Papilioninae</taxon>
        <taxon>Iphiclides</taxon>
    </lineage>
</organism>
<reference evidence="1" key="1">
    <citation type="submission" date="2022-03" db="EMBL/GenBank/DDBJ databases">
        <authorList>
            <person name="Martin H S."/>
        </authorList>
    </citation>
    <scope>NUCLEOTIDE SEQUENCE</scope>
</reference>
<gene>
    <name evidence="1" type="ORF">IPOD504_LOCUS16812</name>
</gene>
<evidence type="ECO:0000313" key="2">
    <source>
        <dbReference type="Proteomes" id="UP000837857"/>
    </source>
</evidence>
<feature type="non-terminal residue" evidence="1">
    <location>
        <position position="1"/>
    </location>
</feature>
<protein>
    <submittedName>
        <fullName evidence="1">Uncharacterized protein</fullName>
    </submittedName>
</protein>
<keyword evidence="2" id="KW-1185">Reference proteome</keyword>
<name>A0ABN8J5U6_9NEOP</name>
<dbReference type="EMBL" id="OW152820">
    <property type="protein sequence ID" value="CAH2075459.1"/>
    <property type="molecule type" value="Genomic_DNA"/>
</dbReference>
<proteinExistence type="predicted"/>